<proteinExistence type="predicted"/>
<evidence type="ECO:0000313" key="3">
    <source>
        <dbReference type="Proteomes" id="UP000682733"/>
    </source>
</evidence>
<evidence type="ECO:0000256" key="1">
    <source>
        <dbReference type="SAM" id="MobiDB-lite"/>
    </source>
</evidence>
<evidence type="ECO:0000313" key="2">
    <source>
        <dbReference type="EMBL" id="CAF4468863.1"/>
    </source>
</evidence>
<dbReference type="EMBL" id="CAJOBA010087224">
    <property type="protein sequence ID" value="CAF4468863.1"/>
    <property type="molecule type" value="Genomic_DNA"/>
</dbReference>
<dbReference type="Proteomes" id="UP000682733">
    <property type="component" value="Unassembled WGS sequence"/>
</dbReference>
<organism evidence="2 3">
    <name type="scientific">Didymodactylos carnosus</name>
    <dbReference type="NCBI Taxonomy" id="1234261"/>
    <lineage>
        <taxon>Eukaryota</taxon>
        <taxon>Metazoa</taxon>
        <taxon>Spiralia</taxon>
        <taxon>Gnathifera</taxon>
        <taxon>Rotifera</taxon>
        <taxon>Eurotatoria</taxon>
        <taxon>Bdelloidea</taxon>
        <taxon>Philodinida</taxon>
        <taxon>Philodinidae</taxon>
        <taxon>Didymodactylos</taxon>
    </lineage>
</organism>
<name>A0A8S2WY56_9BILA</name>
<sequence>MPVVLSDNTVTDLTVAEHLHTLHHRQQQHDDELRRLNDHLDLVLEAVRTVKDDTTNTVQDLRGRQQRQDLQLRQSDEKLSHMDDQRRGFDGLSEKFTRLCGIYHEE</sequence>
<dbReference type="AlphaFoldDB" id="A0A8S2WY56"/>
<reference evidence="2" key="1">
    <citation type="submission" date="2021-02" db="EMBL/GenBank/DDBJ databases">
        <authorList>
            <person name="Nowell W R."/>
        </authorList>
    </citation>
    <scope>NUCLEOTIDE SEQUENCE</scope>
</reference>
<feature type="compositionally biased region" description="Basic and acidic residues" evidence="1">
    <location>
        <begin position="74"/>
        <end position="84"/>
    </location>
</feature>
<feature type="region of interest" description="Disordered" evidence="1">
    <location>
        <begin position="55"/>
        <end position="84"/>
    </location>
</feature>
<comment type="caution">
    <text evidence="2">The sequence shown here is derived from an EMBL/GenBank/DDBJ whole genome shotgun (WGS) entry which is preliminary data.</text>
</comment>
<gene>
    <name evidence="2" type="ORF">TMI583_LOCUS46600</name>
</gene>
<accession>A0A8S2WY56</accession>
<protein>
    <submittedName>
        <fullName evidence="2">Uncharacterized protein</fullName>
    </submittedName>
</protein>